<dbReference type="EMBL" id="JAINUG010000054">
    <property type="protein sequence ID" value="KAJ8404281.1"/>
    <property type="molecule type" value="Genomic_DNA"/>
</dbReference>
<name>A0AAD7SKG2_9TELE</name>
<proteinExistence type="predicted"/>
<keyword evidence="3" id="KW-1185">Reference proteome</keyword>
<dbReference type="AlphaFoldDB" id="A0AAD7SKG2"/>
<evidence type="ECO:0000256" key="1">
    <source>
        <dbReference type="SAM" id="MobiDB-lite"/>
    </source>
</evidence>
<protein>
    <submittedName>
        <fullName evidence="2">Uncharacterized protein</fullName>
    </submittedName>
</protein>
<comment type="caution">
    <text evidence="2">The sequence shown here is derived from an EMBL/GenBank/DDBJ whole genome shotgun (WGS) entry which is preliminary data.</text>
</comment>
<feature type="region of interest" description="Disordered" evidence="1">
    <location>
        <begin position="1"/>
        <end position="22"/>
    </location>
</feature>
<dbReference type="Proteomes" id="UP001221898">
    <property type="component" value="Unassembled WGS sequence"/>
</dbReference>
<feature type="region of interest" description="Disordered" evidence="1">
    <location>
        <begin position="36"/>
        <end position="55"/>
    </location>
</feature>
<feature type="region of interest" description="Disordered" evidence="1">
    <location>
        <begin position="238"/>
        <end position="283"/>
    </location>
</feature>
<gene>
    <name evidence="2" type="ORF">AAFF_G00340540</name>
</gene>
<sequence>MAPWSSLPLSGLTQPRTLRSPGPDVFLAVSAASARRGAQRGAGALGQREPGTALINEPAHPAHSVISALKPFNGGERQKKKSAATVDSRSSVARPAAPATVVTYASAPPVGPPCPRRVGVEQGEEQRAAVKPPLDCVCVRNRNKKTSPSLAKRPPLAPRLLPIFLDVVKDVKCNRHYSAWSHMHGFPPYLDVATAAEEGLLAFPQTPPVDPHIKAVTDTFQVARKDYTGLRDLLPRSPAGGMLPEALSAAQPPTNQLQCLGSPPASRGPLPCDPQHRFHPKRT</sequence>
<feature type="compositionally biased region" description="Polar residues" evidence="1">
    <location>
        <begin position="7"/>
        <end position="17"/>
    </location>
</feature>
<feature type="region of interest" description="Disordered" evidence="1">
    <location>
        <begin position="70"/>
        <end position="92"/>
    </location>
</feature>
<accession>A0AAD7SKG2</accession>
<evidence type="ECO:0000313" key="2">
    <source>
        <dbReference type="EMBL" id="KAJ8404281.1"/>
    </source>
</evidence>
<organism evidence="2 3">
    <name type="scientific">Aldrovandia affinis</name>
    <dbReference type="NCBI Taxonomy" id="143900"/>
    <lineage>
        <taxon>Eukaryota</taxon>
        <taxon>Metazoa</taxon>
        <taxon>Chordata</taxon>
        <taxon>Craniata</taxon>
        <taxon>Vertebrata</taxon>
        <taxon>Euteleostomi</taxon>
        <taxon>Actinopterygii</taxon>
        <taxon>Neopterygii</taxon>
        <taxon>Teleostei</taxon>
        <taxon>Notacanthiformes</taxon>
        <taxon>Halosauridae</taxon>
        <taxon>Aldrovandia</taxon>
    </lineage>
</organism>
<evidence type="ECO:0000313" key="3">
    <source>
        <dbReference type="Proteomes" id="UP001221898"/>
    </source>
</evidence>
<reference evidence="2" key="1">
    <citation type="journal article" date="2023" name="Science">
        <title>Genome structures resolve the early diversification of teleost fishes.</title>
        <authorList>
            <person name="Parey E."/>
            <person name="Louis A."/>
            <person name="Montfort J."/>
            <person name="Bouchez O."/>
            <person name="Roques C."/>
            <person name="Iampietro C."/>
            <person name="Lluch J."/>
            <person name="Castinel A."/>
            <person name="Donnadieu C."/>
            <person name="Desvignes T."/>
            <person name="Floi Bucao C."/>
            <person name="Jouanno E."/>
            <person name="Wen M."/>
            <person name="Mejri S."/>
            <person name="Dirks R."/>
            <person name="Jansen H."/>
            <person name="Henkel C."/>
            <person name="Chen W.J."/>
            <person name="Zahm M."/>
            <person name="Cabau C."/>
            <person name="Klopp C."/>
            <person name="Thompson A.W."/>
            <person name="Robinson-Rechavi M."/>
            <person name="Braasch I."/>
            <person name="Lecointre G."/>
            <person name="Bobe J."/>
            <person name="Postlethwait J.H."/>
            <person name="Berthelot C."/>
            <person name="Roest Crollius H."/>
            <person name="Guiguen Y."/>
        </authorList>
    </citation>
    <scope>NUCLEOTIDE SEQUENCE</scope>
    <source>
        <strain evidence="2">NC1722</strain>
    </source>
</reference>
<feature type="compositionally biased region" description="Low complexity" evidence="1">
    <location>
        <begin position="36"/>
        <end position="48"/>
    </location>
</feature>